<evidence type="ECO:0000259" key="2">
    <source>
        <dbReference type="Pfam" id="PF07744"/>
    </source>
</evidence>
<evidence type="ECO:0000313" key="4">
    <source>
        <dbReference type="Proteomes" id="UP000017836"/>
    </source>
</evidence>
<dbReference type="Pfam" id="PF07744">
    <property type="entry name" value="SPOC"/>
    <property type="match status" value="1"/>
</dbReference>
<dbReference type="HOGENOM" id="CLU_321939_0_0_1"/>
<feature type="region of interest" description="Disordered" evidence="1">
    <location>
        <begin position="466"/>
        <end position="523"/>
    </location>
</feature>
<dbReference type="KEGG" id="atr:18446356"/>
<feature type="region of interest" description="Disordered" evidence="1">
    <location>
        <begin position="769"/>
        <end position="796"/>
    </location>
</feature>
<dbReference type="GO" id="GO:0006357">
    <property type="term" value="P:regulation of transcription by RNA polymerase II"/>
    <property type="evidence" value="ECO:0000318"/>
    <property type="project" value="GO_Central"/>
</dbReference>
<dbReference type="Gramene" id="ERN18005">
    <property type="protein sequence ID" value="ERN18005"/>
    <property type="gene ID" value="AMTR_s00046p00153230"/>
</dbReference>
<accession>U5D6Y8</accession>
<keyword evidence="4" id="KW-1185">Reference proteome</keyword>
<proteinExistence type="predicted"/>
<feature type="region of interest" description="Disordered" evidence="1">
    <location>
        <begin position="172"/>
        <end position="194"/>
    </location>
</feature>
<gene>
    <name evidence="3" type="ORF">AMTR_s00046p00153230</name>
</gene>
<feature type="region of interest" description="Disordered" evidence="1">
    <location>
        <begin position="214"/>
        <end position="264"/>
    </location>
</feature>
<sequence length="900" mass="98357">MENNKLMLNLVDCGSIRPDAFGVPKSEISTDLSRKRKAEFTGQHAKSFKGLSESDRNNLREEVMYLLLNDDKMSQAVSAYLGETLQGTAGTEFAKRNLEGTQQPDRQQFSQDLAYKIEACLFSSYGGASDVYIQKAQALILTLKDNTSSGVTNSNLPGDLCVGVSSPQTASFSERGDVSAFDQQHESAERSKTISLNGFSTNATCHLMRKMDPKQSAVPLRMTTSVSSSCTGSSHSEDGKPKNGVSSSGNPIKENTPATQHGSNVGEVAVEHSESLGVQKSNGRKDGNDLKRHFLNLDTERNSNMGTVNPSFDDKLWEGHLQLNSSHKMEAVAYRKSDVKPPKISWSKCIEVKGKVRLEAFEKFIQELPRSRNRALMVVALCWKTGSSQLGLTGMKKIAKGYKEGQKIGVAELAPGVDIYVCPQSHTIITLLSKHGFYKGAAANLDDQDALIGCVVWRRNRATSSSLPKASETYVSPLSRQSSDSPSISSTPHSVETKAPPTNNLEGNQGTKQVTINNPTPDARTHYIEPIGIAIQNADADNKKVQQATLLCKNITHKQTVHQLSPVTVEGLSTSVPKDPRTNFFKVEKPNVPKERSNFDGATKVSKDSLSELFHALIRNPQKFGSPDDEDLPEFDFVSACGLPQFPLNVPPLISNEAKKQPQVAETSDPKCPLFSALRISRQLAVAHQQNLHPPIPLLQVEVNSHQESKKNGEHEMKVLVSISPTTKTTQSLCSKEEITGPTNVNCNMILPSPKVASQVVQKPLWDDDDDMPEWCPPSVDHKPETGPSASAASRPSFFFTPANITLGHFQAPQGPPYPQPQVHQPNFPQGHQPRPMDIHDQGNPPLLPTPIWPPSCNFARTPVMALNSNARPSLMPTSDIFDLRPFGGPMGKGVRDFKA</sequence>
<reference evidence="4" key="1">
    <citation type="journal article" date="2013" name="Science">
        <title>The Amborella genome and the evolution of flowering plants.</title>
        <authorList>
            <consortium name="Amborella Genome Project"/>
        </authorList>
    </citation>
    <scope>NUCLEOTIDE SEQUENCE [LARGE SCALE GENOMIC DNA]</scope>
</reference>
<dbReference type="CDD" id="cd21538">
    <property type="entry name" value="SPOC_TFIIS"/>
    <property type="match status" value="1"/>
</dbReference>
<feature type="compositionally biased region" description="Low complexity" evidence="1">
    <location>
        <begin position="476"/>
        <end position="494"/>
    </location>
</feature>
<dbReference type="eggNOG" id="KOG1634">
    <property type="taxonomic scope" value="Eukaryota"/>
</dbReference>
<dbReference type="OMA" id="RTHYIEP"/>
<protein>
    <recommendedName>
        <fullName evidence="2">Spen paralogue and orthologue SPOC C-terminal domain-containing protein</fullName>
    </recommendedName>
</protein>
<feature type="compositionally biased region" description="Low complexity" evidence="1">
    <location>
        <begin position="223"/>
        <end position="234"/>
    </location>
</feature>
<dbReference type="AlphaFoldDB" id="U5D6Y8"/>
<evidence type="ECO:0000256" key="1">
    <source>
        <dbReference type="SAM" id="MobiDB-lite"/>
    </source>
</evidence>
<feature type="compositionally biased region" description="Polar residues" evidence="1">
    <location>
        <begin position="500"/>
        <end position="520"/>
    </location>
</feature>
<dbReference type="InterPro" id="IPR012921">
    <property type="entry name" value="SPOC_C"/>
</dbReference>
<feature type="domain" description="Spen paralogue and orthologue SPOC C-terminal" evidence="2">
    <location>
        <begin position="314"/>
        <end position="458"/>
    </location>
</feature>
<dbReference type="PANTHER" id="PTHR11477">
    <property type="entry name" value="TRANSCRIPTION FACTOR S-II ZINC FINGER DOMAIN-CONTAINING PROTEIN"/>
    <property type="match status" value="1"/>
</dbReference>
<dbReference type="STRING" id="13333.U5D6Y8"/>
<feature type="region of interest" description="Disordered" evidence="1">
    <location>
        <begin position="809"/>
        <end position="846"/>
    </location>
</feature>
<dbReference type="GO" id="GO:0005634">
    <property type="term" value="C:nucleus"/>
    <property type="evidence" value="ECO:0000318"/>
    <property type="project" value="GO_Central"/>
</dbReference>
<organism evidence="3 4">
    <name type="scientific">Amborella trichopoda</name>
    <dbReference type="NCBI Taxonomy" id="13333"/>
    <lineage>
        <taxon>Eukaryota</taxon>
        <taxon>Viridiplantae</taxon>
        <taxon>Streptophyta</taxon>
        <taxon>Embryophyta</taxon>
        <taxon>Tracheophyta</taxon>
        <taxon>Spermatophyta</taxon>
        <taxon>Magnoliopsida</taxon>
        <taxon>Amborellales</taxon>
        <taxon>Amborellaceae</taxon>
        <taxon>Amborella</taxon>
    </lineage>
</organism>
<dbReference type="PANTHER" id="PTHR11477:SF45">
    <property type="entry name" value="SPEN PARALOGUE AND ORTHOLOGUE SPOC C-TERMINAL DOMAIN-CONTAINING PROTEIN"/>
    <property type="match status" value="1"/>
</dbReference>
<feature type="compositionally biased region" description="Basic and acidic residues" evidence="1">
    <location>
        <begin position="183"/>
        <end position="192"/>
    </location>
</feature>
<dbReference type="Proteomes" id="UP000017836">
    <property type="component" value="Unassembled WGS sequence"/>
</dbReference>
<dbReference type="OrthoDB" id="1939347at2759"/>
<name>U5D6Y8_AMBTC</name>
<dbReference type="EMBL" id="KI392290">
    <property type="protein sequence ID" value="ERN18005.1"/>
    <property type="molecule type" value="Genomic_DNA"/>
</dbReference>
<evidence type="ECO:0000313" key="3">
    <source>
        <dbReference type="EMBL" id="ERN18005.1"/>
    </source>
</evidence>